<dbReference type="Proteomes" id="UP001054945">
    <property type="component" value="Unassembled WGS sequence"/>
</dbReference>
<dbReference type="AlphaFoldDB" id="A0AAV4SY45"/>
<accession>A0AAV4SY45</accession>
<feature type="compositionally biased region" description="Basic and acidic residues" evidence="1">
    <location>
        <begin position="11"/>
        <end position="24"/>
    </location>
</feature>
<sequence>MYFSVPGENGIVREETSPGDKSIKEGVSGGRIIEGEEIIEEEQSLLFLPRDIALSTPTPESKLEKGSPSSYHCLKDLQWFANWGAALLELDYSFLGQE</sequence>
<proteinExistence type="predicted"/>
<dbReference type="EMBL" id="BPLR01010455">
    <property type="protein sequence ID" value="GIY39358.1"/>
    <property type="molecule type" value="Genomic_DNA"/>
</dbReference>
<reference evidence="2 3" key="1">
    <citation type="submission" date="2021-06" db="EMBL/GenBank/DDBJ databases">
        <title>Caerostris extrusa draft genome.</title>
        <authorList>
            <person name="Kono N."/>
            <person name="Arakawa K."/>
        </authorList>
    </citation>
    <scope>NUCLEOTIDE SEQUENCE [LARGE SCALE GENOMIC DNA]</scope>
</reference>
<evidence type="ECO:0000313" key="2">
    <source>
        <dbReference type="EMBL" id="GIY39358.1"/>
    </source>
</evidence>
<keyword evidence="3" id="KW-1185">Reference proteome</keyword>
<protein>
    <submittedName>
        <fullName evidence="2">Uncharacterized protein</fullName>
    </submittedName>
</protein>
<gene>
    <name evidence="2" type="ORF">CEXT_301591</name>
</gene>
<organism evidence="2 3">
    <name type="scientific">Caerostris extrusa</name>
    <name type="common">Bark spider</name>
    <name type="synonym">Caerostris bankana</name>
    <dbReference type="NCBI Taxonomy" id="172846"/>
    <lineage>
        <taxon>Eukaryota</taxon>
        <taxon>Metazoa</taxon>
        <taxon>Ecdysozoa</taxon>
        <taxon>Arthropoda</taxon>
        <taxon>Chelicerata</taxon>
        <taxon>Arachnida</taxon>
        <taxon>Araneae</taxon>
        <taxon>Araneomorphae</taxon>
        <taxon>Entelegynae</taxon>
        <taxon>Araneoidea</taxon>
        <taxon>Araneidae</taxon>
        <taxon>Caerostris</taxon>
    </lineage>
</organism>
<feature type="region of interest" description="Disordered" evidence="1">
    <location>
        <begin position="1"/>
        <end position="26"/>
    </location>
</feature>
<evidence type="ECO:0000313" key="3">
    <source>
        <dbReference type="Proteomes" id="UP001054945"/>
    </source>
</evidence>
<evidence type="ECO:0000256" key="1">
    <source>
        <dbReference type="SAM" id="MobiDB-lite"/>
    </source>
</evidence>
<name>A0AAV4SY45_CAEEX</name>
<comment type="caution">
    <text evidence="2">The sequence shown here is derived from an EMBL/GenBank/DDBJ whole genome shotgun (WGS) entry which is preliminary data.</text>
</comment>